<evidence type="ECO:0000313" key="8">
    <source>
        <dbReference type="EMBL" id="NIJ07312.1"/>
    </source>
</evidence>
<dbReference type="PANTHER" id="PTHR23505">
    <property type="entry name" value="SPINSTER"/>
    <property type="match status" value="1"/>
</dbReference>
<dbReference type="InterPro" id="IPR044770">
    <property type="entry name" value="MFS_spinster-like"/>
</dbReference>
<feature type="transmembrane region" description="Helical" evidence="6">
    <location>
        <begin position="54"/>
        <end position="77"/>
    </location>
</feature>
<feature type="transmembrane region" description="Helical" evidence="6">
    <location>
        <begin position="228"/>
        <end position="248"/>
    </location>
</feature>
<dbReference type="PANTHER" id="PTHR23505:SF79">
    <property type="entry name" value="PROTEIN SPINSTER"/>
    <property type="match status" value="1"/>
</dbReference>
<evidence type="ECO:0000256" key="1">
    <source>
        <dbReference type="ARBA" id="ARBA00004141"/>
    </source>
</evidence>
<dbReference type="Proteomes" id="UP000727456">
    <property type="component" value="Unassembled WGS sequence"/>
</dbReference>
<dbReference type="RefSeq" id="WP_341786284.1">
    <property type="nucleotide sequence ID" value="NZ_JAAOZC010000002.1"/>
</dbReference>
<dbReference type="PROSITE" id="PS50850">
    <property type="entry name" value="MFS"/>
    <property type="match status" value="1"/>
</dbReference>
<protein>
    <submittedName>
        <fullName evidence="8">MFS family permease</fullName>
    </submittedName>
</protein>
<gene>
    <name evidence="8" type="ORF">FHS31_000908</name>
</gene>
<dbReference type="EMBL" id="JAAOZC010000002">
    <property type="protein sequence ID" value="NIJ07312.1"/>
    <property type="molecule type" value="Genomic_DNA"/>
</dbReference>
<feature type="transmembrane region" description="Helical" evidence="6">
    <location>
        <begin position="327"/>
        <end position="352"/>
    </location>
</feature>
<dbReference type="InterPro" id="IPR036259">
    <property type="entry name" value="MFS_trans_sf"/>
</dbReference>
<dbReference type="Pfam" id="PF07690">
    <property type="entry name" value="MFS_1"/>
    <property type="match status" value="1"/>
</dbReference>
<dbReference type="Gene3D" id="1.20.1250.20">
    <property type="entry name" value="MFS general substrate transporter like domains"/>
    <property type="match status" value="2"/>
</dbReference>
<feature type="transmembrane region" description="Helical" evidence="6">
    <location>
        <begin position="268"/>
        <end position="288"/>
    </location>
</feature>
<evidence type="ECO:0000259" key="7">
    <source>
        <dbReference type="PROSITE" id="PS50850"/>
    </source>
</evidence>
<keyword evidence="5 6" id="KW-0472">Membrane</keyword>
<keyword evidence="9" id="KW-1185">Reference proteome</keyword>
<evidence type="ECO:0000256" key="2">
    <source>
        <dbReference type="ARBA" id="ARBA00022448"/>
    </source>
</evidence>
<comment type="caution">
    <text evidence="8">The sequence shown here is derived from an EMBL/GenBank/DDBJ whole genome shotgun (WGS) entry which is preliminary data.</text>
</comment>
<sequence length="425" mass="44161">MNAIGETPPRSAVVAAYSLALLFLANMFNYADRALLGIVVEPIRKELHLSDTQIGVLQGFAFSLFFLVAGIAIARWVDRGNRRLILVLGVGLWSAATAATGLTHDFYSLALTRMLIGVGEATVFPAAMSLLADLYPGPKLSRAASIFQASSGVGIMTGSILAGVLGAWLGWRAMFELFGAAGVALVLLIALTMRATPRTVTTGPNVDAAPGAGALLATMRSIIAMPGFAWLAVGFGMSNMVLACLPVWGPAFLQRSHQVALENVGALIGPPAVIGAVLGNVVSGIIAARVIQRGGNRRAGLIVPIIALPIAAPAYAIFLFAPTLPVALAGVAVMNFMLASSLGPCVALAVSLVEPSRRAITSTVMLIAQTLLAFALGPLLIGQVSDALVPTYGEEALRYALATMLIAPLMASLLLWVARRRITTG</sequence>
<dbReference type="SUPFAM" id="SSF103473">
    <property type="entry name" value="MFS general substrate transporter"/>
    <property type="match status" value="1"/>
</dbReference>
<feature type="transmembrane region" description="Helical" evidence="6">
    <location>
        <begin position="114"/>
        <end position="134"/>
    </location>
</feature>
<evidence type="ECO:0000256" key="6">
    <source>
        <dbReference type="SAM" id="Phobius"/>
    </source>
</evidence>
<evidence type="ECO:0000256" key="4">
    <source>
        <dbReference type="ARBA" id="ARBA00022989"/>
    </source>
</evidence>
<keyword evidence="3 6" id="KW-0812">Transmembrane</keyword>
<name>A0ABX0TP50_9SPHN</name>
<feature type="transmembrane region" description="Helical" evidence="6">
    <location>
        <begin position="12"/>
        <end position="31"/>
    </location>
</feature>
<organism evidence="8 9">
    <name type="scientific">Sphingomonas vulcanisoli</name>
    <dbReference type="NCBI Taxonomy" id="1658060"/>
    <lineage>
        <taxon>Bacteria</taxon>
        <taxon>Pseudomonadati</taxon>
        <taxon>Pseudomonadota</taxon>
        <taxon>Alphaproteobacteria</taxon>
        <taxon>Sphingomonadales</taxon>
        <taxon>Sphingomonadaceae</taxon>
        <taxon>Sphingomonas</taxon>
    </lineage>
</organism>
<keyword evidence="4 6" id="KW-1133">Transmembrane helix</keyword>
<feature type="transmembrane region" description="Helical" evidence="6">
    <location>
        <begin position="146"/>
        <end position="171"/>
    </location>
</feature>
<keyword evidence="2" id="KW-0813">Transport</keyword>
<proteinExistence type="predicted"/>
<dbReference type="CDD" id="cd17328">
    <property type="entry name" value="MFS_spinster_like"/>
    <property type="match status" value="1"/>
</dbReference>
<feature type="domain" description="Major facilitator superfamily (MFS) profile" evidence="7">
    <location>
        <begin position="18"/>
        <end position="420"/>
    </location>
</feature>
<comment type="subcellular location">
    <subcellularLocation>
        <location evidence="1">Membrane</location>
        <topology evidence="1">Multi-pass membrane protein</topology>
    </subcellularLocation>
</comment>
<reference evidence="8 9" key="1">
    <citation type="submission" date="2020-03" db="EMBL/GenBank/DDBJ databases">
        <title>Genomic Encyclopedia of Type Strains, Phase III (KMG-III): the genomes of soil and plant-associated and newly described type strains.</title>
        <authorList>
            <person name="Whitman W."/>
        </authorList>
    </citation>
    <scope>NUCLEOTIDE SEQUENCE [LARGE SCALE GENOMIC DNA]</scope>
    <source>
        <strain evidence="8 9">CECT 8804</strain>
    </source>
</reference>
<feature type="transmembrane region" description="Helical" evidence="6">
    <location>
        <begin position="84"/>
        <end position="102"/>
    </location>
</feature>
<feature type="transmembrane region" description="Helical" evidence="6">
    <location>
        <begin position="364"/>
        <end position="384"/>
    </location>
</feature>
<accession>A0ABX0TP50</accession>
<dbReference type="InterPro" id="IPR011701">
    <property type="entry name" value="MFS"/>
</dbReference>
<feature type="transmembrane region" description="Helical" evidence="6">
    <location>
        <begin position="300"/>
        <end position="321"/>
    </location>
</feature>
<feature type="transmembrane region" description="Helical" evidence="6">
    <location>
        <begin position="396"/>
        <end position="418"/>
    </location>
</feature>
<evidence type="ECO:0000256" key="5">
    <source>
        <dbReference type="ARBA" id="ARBA00023136"/>
    </source>
</evidence>
<evidence type="ECO:0000256" key="3">
    <source>
        <dbReference type="ARBA" id="ARBA00022692"/>
    </source>
</evidence>
<dbReference type="InterPro" id="IPR020846">
    <property type="entry name" value="MFS_dom"/>
</dbReference>
<evidence type="ECO:0000313" key="9">
    <source>
        <dbReference type="Proteomes" id="UP000727456"/>
    </source>
</evidence>
<feature type="transmembrane region" description="Helical" evidence="6">
    <location>
        <begin position="177"/>
        <end position="195"/>
    </location>
</feature>